<name>K1Q3L6_MAGGI</name>
<proteinExistence type="predicted"/>
<evidence type="ECO:0000313" key="1">
    <source>
        <dbReference type="EMBL" id="EKC23455.1"/>
    </source>
</evidence>
<accession>K1Q3L6</accession>
<protein>
    <submittedName>
        <fullName evidence="1">Uncharacterized protein</fullName>
    </submittedName>
</protein>
<organism evidence="1">
    <name type="scientific">Magallana gigas</name>
    <name type="common">Pacific oyster</name>
    <name type="synonym">Crassostrea gigas</name>
    <dbReference type="NCBI Taxonomy" id="29159"/>
    <lineage>
        <taxon>Eukaryota</taxon>
        <taxon>Metazoa</taxon>
        <taxon>Spiralia</taxon>
        <taxon>Lophotrochozoa</taxon>
        <taxon>Mollusca</taxon>
        <taxon>Bivalvia</taxon>
        <taxon>Autobranchia</taxon>
        <taxon>Pteriomorphia</taxon>
        <taxon>Ostreida</taxon>
        <taxon>Ostreoidea</taxon>
        <taxon>Ostreidae</taxon>
        <taxon>Magallana</taxon>
    </lineage>
</organism>
<reference evidence="1" key="1">
    <citation type="journal article" date="2012" name="Nature">
        <title>The oyster genome reveals stress adaptation and complexity of shell formation.</title>
        <authorList>
            <person name="Zhang G."/>
            <person name="Fang X."/>
            <person name="Guo X."/>
            <person name="Li L."/>
            <person name="Luo R."/>
            <person name="Xu F."/>
            <person name="Yang P."/>
            <person name="Zhang L."/>
            <person name="Wang X."/>
            <person name="Qi H."/>
            <person name="Xiong Z."/>
            <person name="Que H."/>
            <person name="Xie Y."/>
            <person name="Holland P.W."/>
            <person name="Paps J."/>
            <person name="Zhu Y."/>
            <person name="Wu F."/>
            <person name="Chen Y."/>
            <person name="Wang J."/>
            <person name="Peng C."/>
            <person name="Meng J."/>
            <person name="Yang L."/>
            <person name="Liu J."/>
            <person name="Wen B."/>
            <person name="Zhang N."/>
            <person name="Huang Z."/>
            <person name="Zhu Q."/>
            <person name="Feng Y."/>
            <person name="Mount A."/>
            <person name="Hedgecock D."/>
            <person name="Xu Z."/>
            <person name="Liu Y."/>
            <person name="Domazet-Loso T."/>
            <person name="Du Y."/>
            <person name="Sun X."/>
            <person name="Zhang S."/>
            <person name="Liu B."/>
            <person name="Cheng P."/>
            <person name="Jiang X."/>
            <person name="Li J."/>
            <person name="Fan D."/>
            <person name="Wang W."/>
            <person name="Fu W."/>
            <person name="Wang T."/>
            <person name="Wang B."/>
            <person name="Zhang J."/>
            <person name="Peng Z."/>
            <person name="Li Y."/>
            <person name="Li N."/>
            <person name="Wang J."/>
            <person name="Chen M."/>
            <person name="He Y."/>
            <person name="Tan F."/>
            <person name="Song X."/>
            <person name="Zheng Q."/>
            <person name="Huang R."/>
            <person name="Yang H."/>
            <person name="Du X."/>
            <person name="Chen L."/>
            <person name="Yang M."/>
            <person name="Gaffney P.M."/>
            <person name="Wang S."/>
            <person name="Luo L."/>
            <person name="She Z."/>
            <person name="Ming Y."/>
            <person name="Huang W."/>
            <person name="Zhang S."/>
            <person name="Huang B."/>
            <person name="Zhang Y."/>
            <person name="Qu T."/>
            <person name="Ni P."/>
            <person name="Miao G."/>
            <person name="Wang J."/>
            <person name="Wang Q."/>
            <person name="Steinberg C.E."/>
            <person name="Wang H."/>
            <person name="Li N."/>
            <person name="Qian L."/>
            <person name="Zhang G."/>
            <person name="Li Y."/>
            <person name="Yang H."/>
            <person name="Liu X."/>
            <person name="Wang J."/>
            <person name="Yin Y."/>
            <person name="Wang J."/>
        </authorList>
    </citation>
    <scope>NUCLEOTIDE SEQUENCE [LARGE SCALE GENOMIC DNA]</scope>
    <source>
        <strain evidence="1">05x7-T-G4-1.051#20</strain>
    </source>
</reference>
<sequence length="59" mass="6606">MKFELNLDDDGAIACAKFQKAASNPSKSRLASLKVNGQTDGWTDRVRYYAPDILRSQDE</sequence>
<dbReference type="InParanoid" id="K1Q3L6"/>
<gene>
    <name evidence="1" type="ORF">CGI_10013900</name>
</gene>
<dbReference type="AlphaFoldDB" id="K1Q3L6"/>
<dbReference type="HOGENOM" id="CLU_2963022_0_0_1"/>
<dbReference type="EMBL" id="JH817751">
    <property type="protein sequence ID" value="EKC23455.1"/>
    <property type="molecule type" value="Genomic_DNA"/>
</dbReference>